<evidence type="ECO:0000313" key="2">
    <source>
        <dbReference type="EMBL" id="GAN36942.1"/>
    </source>
</evidence>
<dbReference type="Proteomes" id="UP000032552">
    <property type="component" value="Unassembled WGS sequence"/>
</dbReference>
<dbReference type="RefSeq" id="WP_016384422.1">
    <property type="nucleotide sequence ID" value="NZ_BAYM01000089.1"/>
</dbReference>
<organism evidence="2 3">
    <name type="scientific">Lacticaseibacillus paracasei NRIC 0644</name>
    <dbReference type="NCBI Taxonomy" id="1435038"/>
    <lineage>
        <taxon>Bacteria</taxon>
        <taxon>Bacillati</taxon>
        <taxon>Bacillota</taxon>
        <taxon>Bacilli</taxon>
        <taxon>Lactobacillales</taxon>
        <taxon>Lactobacillaceae</taxon>
        <taxon>Lacticaseibacillus</taxon>
    </lineage>
</organism>
<protein>
    <recommendedName>
        <fullName evidence="4">Pore-forming protein</fullName>
    </recommendedName>
</protein>
<dbReference type="AlphaFoldDB" id="A0A0C9QAS2"/>
<evidence type="ECO:0008006" key="4">
    <source>
        <dbReference type="Google" id="ProtNLM"/>
    </source>
</evidence>
<accession>A0A0C9QAS2</accession>
<keyword evidence="1" id="KW-0472">Membrane</keyword>
<proteinExistence type="predicted"/>
<name>A0A0C9QAS2_LACPA</name>
<dbReference type="Pfam" id="PF17255">
    <property type="entry name" value="EbsA"/>
    <property type="match status" value="1"/>
</dbReference>
<dbReference type="EMBL" id="BAYM01000089">
    <property type="protein sequence ID" value="GAN36942.1"/>
    <property type="molecule type" value="Genomic_DNA"/>
</dbReference>
<evidence type="ECO:0000313" key="3">
    <source>
        <dbReference type="Proteomes" id="UP000032552"/>
    </source>
</evidence>
<keyword evidence="1" id="KW-1133">Transmembrane helix</keyword>
<feature type="transmembrane region" description="Helical" evidence="1">
    <location>
        <begin position="40"/>
        <end position="60"/>
    </location>
</feature>
<reference evidence="3" key="1">
    <citation type="submission" date="2014-05" db="EMBL/GenBank/DDBJ databases">
        <title>Whole genome sequencing of Lactobacillus casei NRIC0644.</title>
        <authorList>
            <person name="Atarashi H."/>
            <person name="Yoshida Y."/>
            <person name="Fujimura S."/>
            <person name="Tanaka N."/>
            <person name="Shiwa Y."/>
            <person name="Yoshikawa H."/>
            <person name="Okada S."/>
            <person name="Nakagawa J."/>
        </authorList>
    </citation>
    <scope>NUCLEOTIDE SEQUENCE [LARGE SCALE GENOMIC DNA]</scope>
    <source>
        <strain evidence="3">NRIC0644</strain>
    </source>
</reference>
<gene>
    <name evidence="2" type="ORF">LC0644_1531</name>
</gene>
<keyword evidence="1" id="KW-0812">Transmembrane</keyword>
<comment type="caution">
    <text evidence="2">The sequence shown here is derived from an EMBL/GenBank/DDBJ whole genome shotgun (WGS) entry which is preliminary data.</text>
</comment>
<evidence type="ECO:0000256" key="1">
    <source>
        <dbReference type="SAM" id="Phobius"/>
    </source>
</evidence>
<dbReference type="InterPro" id="IPR020215">
    <property type="entry name" value="EbsA-like"/>
</dbReference>
<feature type="transmembrane region" description="Helical" evidence="1">
    <location>
        <begin position="12"/>
        <end position="34"/>
    </location>
</feature>
<sequence length="134" mass="15181">MPEYRTHYQPAWIDFSMFWSMIVIGISLATIVQLESTKPSLLAIGIAIVTVLVAIIQVLLHRLVVHEQGLKLVSLFKSNTLEMTWPEIEGFTFGHLTVILKTKRYGQVAFVLFGKKRKQKVVSLIQKGLKESAK</sequence>